<reference evidence="7" key="1">
    <citation type="submission" date="2020-09" db="EMBL/GenBank/DDBJ databases">
        <title>A novel bacterium of genus Mangrovicoccus, isolated from South China Sea.</title>
        <authorList>
            <person name="Huang H."/>
            <person name="Mo K."/>
            <person name="Hu Y."/>
        </authorList>
    </citation>
    <scope>NUCLEOTIDE SEQUENCE</scope>
    <source>
        <strain evidence="7">HB182678</strain>
    </source>
</reference>
<evidence type="ECO:0000313" key="8">
    <source>
        <dbReference type="Proteomes" id="UP000609121"/>
    </source>
</evidence>
<dbReference type="InterPro" id="IPR018389">
    <property type="entry name" value="DctP_fam"/>
</dbReference>
<proteinExistence type="inferred from homology"/>
<dbReference type="InterPro" id="IPR038404">
    <property type="entry name" value="TRAP_DctP_sf"/>
</dbReference>
<comment type="similarity">
    <text evidence="2">Belongs to the bacterial solute-binding protein 7 family.</text>
</comment>
<dbReference type="RefSeq" id="WP_193185303.1">
    <property type="nucleotide sequence ID" value="NZ_JACVXA010000065.1"/>
</dbReference>
<organism evidence="7 8">
    <name type="scientific">Mangrovicoccus algicola</name>
    <dbReference type="NCBI Taxonomy" id="2771008"/>
    <lineage>
        <taxon>Bacteria</taxon>
        <taxon>Pseudomonadati</taxon>
        <taxon>Pseudomonadota</taxon>
        <taxon>Alphaproteobacteria</taxon>
        <taxon>Rhodobacterales</taxon>
        <taxon>Paracoccaceae</taxon>
        <taxon>Mangrovicoccus</taxon>
    </lineage>
</organism>
<feature type="chain" id="PRO_5035186400" evidence="6">
    <location>
        <begin position="24"/>
        <end position="327"/>
    </location>
</feature>
<dbReference type="InterPro" id="IPR004682">
    <property type="entry name" value="TRAP_DctP"/>
</dbReference>
<dbReference type="Gene3D" id="3.40.190.170">
    <property type="entry name" value="Bacterial extracellular solute-binding protein, family 7"/>
    <property type="match status" value="1"/>
</dbReference>
<evidence type="ECO:0000256" key="5">
    <source>
        <dbReference type="ARBA" id="ARBA00022764"/>
    </source>
</evidence>
<dbReference type="Proteomes" id="UP000609121">
    <property type="component" value="Unassembled WGS sequence"/>
</dbReference>
<dbReference type="CDD" id="cd13603">
    <property type="entry name" value="PBP2_TRAP_Siap_TeaA_like"/>
    <property type="match status" value="1"/>
</dbReference>
<dbReference type="AlphaFoldDB" id="A0A8J6YY78"/>
<dbReference type="EMBL" id="JACVXA010000065">
    <property type="protein sequence ID" value="MBE3639967.1"/>
    <property type="molecule type" value="Genomic_DNA"/>
</dbReference>
<evidence type="ECO:0000256" key="3">
    <source>
        <dbReference type="ARBA" id="ARBA00022448"/>
    </source>
</evidence>
<evidence type="ECO:0000256" key="6">
    <source>
        <dbReference type="SAM" id="SignalP"/>
    </source>
</evidence>
<name>A0A8J6YY78_9RHOB</name>
<comment type="caution">
    <text evidence="7">The sequence shown here is derived from an EMBL/GenBank/DDBJ whole genome shotgun (WGS) entry which is preliminary data.</text>
</comment>
<dbReference type="Pfam" id="PF03480">
    <property type="entry name" value="DctP"/>
    <property type="match status" value="1"/>
</dbReference>
<keyword evidence="3" id="KW-0813">Transport</keyword>
<dbReference type="NCBIfam" id="TIGR00787">
    <property type="entry name" value="dctP"/>
    <property type="match status" value="1"/>
</dbReference>
<dbReference type="NCBIfam" id="NF037995">
    <property type="entry name" value="TRAP_S1"/>
    <property type="match status" value="1"/>
</dbReference>
<dbReference type="GO" id="GO:0055085">
    <property type="term" value="P:transmembrane transport"/>
    <property type="evidence" value="ECO:0007669"/>
    <property type="project" value="InterPro"/>
</dbReference>
<dbReference type="PANTHER" id="PTHR33376:SF7">
    <property type="entry name" value="C4-DICARBOXYLATE-BINDING PROTEIN DCTB"/>
    <property type="match status" value="1"/>
</dbReference>
<evidence type="ECO:0000256" key="1">
    <source>
        <dbReference type="ARBA" id="ARBA00004418"/>
    </source>
</evidence>
<gene>
    <name evidence="7" type="ORF">ICN82_17320</name>
</gene>
<keyword evidence="4 6" id="KW-0732">Signal</keyword>
<comment type="subcellular location">
    <subcellularLocation>
        <location evidence="1">Periplasm</location>
    </subcellularLocation>
</comment>
<dbReference type="GO" id="GO:0030288">
    <property type="term" value="C:outer membrane-bounded periplasmic space"/>
    <property type="evidence" value="ECO:0007669"/>
    <property type="project" value="InterPro"/>
</dbReference>
<evidence type="ECO:0000256" key="2">
    <source>
        <dbReference type="ARBA" id="ARBA00009023"/>
    </source>
</evidence>
<accession>A0A8J6YY78</accession>
<feature type="signal peptide" evidence="6">
    <location>
        <begin position="1"/>
        <end position="23"/>
    </location>
</feature>
<sequence length="327" mass="35331">MKTATLSGLALATALLLGSTALADTTIRFAHHLPTTSEQHVAAERFAALVEDRSGGSLHVEVLPAGQMGGQREIIESVQLGTLDMGYGESGLYANYVPAFGILTLPYLYDSPEHWRRVVLGETGTGLGAELESATGLVVMNWIEAGYRDTYTTDREIAAPEDFKGMKIRVPESPVFVETFAALGAEPTPIPSPEIYTAMQTGVVAAMEGTPEVGYIQRIYEVATHLNKTRHIFFDGSFVTSRMFLDSLGDEEQAIVLEAAAEVAEQQRNERAGREEEWFAKLGAEGLEIHEVDPAPFREALAPLQDSFAAKAAAEDLLAAIRDAGDD</sequence>
<protein>
    <submittedName>
        <fullName evidence="7">TRAP transporter substrate-binding protein</fullName>
    </submittedName>
</protein>
<keyword evidence="5" id="KW-0574">Periplasm</keyword>
<dbReference type="PANTHER" id="PTHR33376">
    <property type="match status" value="1"/>
</dbReference>
<keyword evidence="8" id="KW-1185">Reference proteome</keyword>
<evidence type="ECO:0000256" key="4">
    <source>
        <dbReference type="ARBA" id="ARBA00022729"/>
    </source>
</evidence>
<evidence type="ECO:0000313" key="7">
    <source>
        <dbReference type="EMBL" id="MBE3639967.1"/>
    </source>
</evidence>
<dbReference type="PIRSF" id="PIRSF006470">
    <property type="entry name" value="DctB"/>
    <property type="match status" value="1"/>
</dbReference>